<dbReference type="InterPro" id="IPR011990">
    <property type="entry name" value="TPR-like_helical_dom_sf"/>
</dbReference>
<comment type="similarity">
    <text evidence="1">Belongs to the PPR family. P subfamily.</text>
</comment>
<dbReference type="PROSITE" id="PS51375">
    <property type="entry name" value="PPR"/>
    <property type="match status" value="1"/>
</dbReference>
<dbReference type="Gene3D" id="1.25.40.10">
    <property type="entry name" value="Tetratricopeptide repeat domain"/>
    <property type="match status" value="2"/>
</dbReference>
<feature type="repeat" description="PPR" evidence="3">
    <location>
        <begin position="217"/>
        <end position="251"/>
    </location>
</feature>
<organism evidence="4 5">
    <name type="scientific">Quercus suber</name>
    <name type="common">Cork oak</name>
    <dbReference type="NCBI Taxonomy" id="58331"/>
    <lineage>
        <taxon>Eukaryota</taxon>
        <taxon>Viridiplantae</taxon>
        <taxon>Streptophyta</taxon>
        <taxon>Embryophyta</taxon>
        <taxon>Tracheophyta</taxon>
        <taxon>Spermatophyta</taxon>
        <taxon>Magnoliopsida</taxon>
        <taxon>eudicotyledons</taxon>
        <taxon>Gunneridae</taxon>
        <taxon>Pentapetalae</taxon>
        <taxon>rosids</taxon>
        <taxon>fabids</taxon>
        <taxon>Fagales</taxon>
        <taxon>Fagaceae</taxon>
        <taxon>Quercus</taxon>
    </lineage>
</organism>
<proteinExistence type="inferred from homology"/>
<dbReference type="InterPro" id="IPR002885">
    <property type="entry name" value="PPR_rpt"/>
</dbReference>
<comment type="caution">
    <text evidence="4">The sequence shown here is derived from an EMBL/GenBank/DDBJ whole genome shotgun (WGS) entry which is preliminary data.</text>
</comment>
<evidence type="ECO:0000256" key="1">
    <source>
        <dbReference type="ARBA" id="ARBA00007626"/>
    </source>
</evidence>
<evidence type="ECO:0000256" key="3">
    <source>
        <dbReference type="PROSITE-ProRule" id="PRU00708"/>
    </source>
</evidence>
<accession>A0AAW0JUU1</accession>
<sequence length="345" mass="39430">MPPCRQSNHLVDVVRSDAVHLSGVCPRKGCNWDILTQNFDSVLLNDLIVEKVLLELKEPTNAKRALAFLHWSAQGKKFEHGNWSYCITIHIMDARALLESVLKKKKKCREPLEIFQLWILYLEAYAKLRMFEIAFKACCHLEERGFSSSLISFNTLIHVVQKFDQVPLRTYPNEVTIQTMIIALCKEGICRYMSKYWTRSVVRDALLQECCKCMILDTAAYSLIVHAKVKLGNLESAWKVYVEMLSRGKNSRSTLPKEGDGRSGFEVYSECFDLIIEGCAKAGKLEESLMHCEKILERRLVPSCWAFNEMVGKLSEIGNVEQANAMLTILLDRGFLPDEITYSSD</sequence>
<dbReference type="Pfam" id="PF01535">
    <property type="entry name" value="PPR"/>
    <property type="match status" value="2"/>
</dbReference>
<keyword evidence="2" id="KW-0677">Repeat</keyword>
<dbReference type="PANTHER" id="PTHR47941">
    <property type="entry name" value="PENTATRICOPEPTIDE REPEAT-CONTAINING PROTEIN 3, MITOCHONDRIAL"/>
    <property type="match status" value="1"/>
</dbReference>
<protein>
    <submittedName>
        <fullName evidence="4">Pentatricopeptide repeat-containing protein</fullName>
    </submittedName>
</protein>
<evidence type="ECO:0000313" key="5">
    <source>
        <dbReference type="Proteomes" id="UP000237347"/>
    </source>
</evidence>
<evidence type="ECO:0000256" key="2">
    <source>
        <dbReference type="ARBA" id="ARBA00022737"/>
    </source>
</evidence>
<dbReference type="Proteomes" id="UP000237347">
    <property type="component" value="Unassembled WGS sequence"/>
</dbReference>
<gene>
    <name evidence="4" type="ORF">CFP56_028181</name>
</gene>
<dbReference type="AlphaFoldDB" id="A0AAW0JUU1"/>
<evidence type="ECO:0000313" key="4">
    <source>
        <dbReference type="EMBL" id="KAK7830490.1"/>
    </source>
</evidence>
<reference evidence="4 5" key="1">
    <citation type="journal article" date="2018" name="Sci. Data">
        <title>The draft genome sequence of cork oak.</title>
        <authorList>
            <person name="Ramos A.M."/>
            <person name="Usie A."/>
            <person name="Barbosa P."/>
            <person name="Barros P.M."/>
            <person name="Capote T."/>
            <person name="Chaves I."/>
            <person name="Simoes F."/>
            <person name="Abreu I."/>
            <person name="Carrasquinho I."/>
            <person name="Faro C."/>
            <person name="Guimaraes J.B."/>
            <person name="Mendonca D."/>
            <person name="Nobrega F."/>
            <person name="Rodrigues L."/>
            <person name="Saibo N.J.M."/>
            <person name="Varela M.C."/>
            <person name="Egas C."/>
            <person name="Matos J."/>
            <person name="Miguel C.M."/>
            <person name="Oliveira M.M."/>
            <person name="Ricardo C.P."/>
            <person name="Goncalves S."/>
        </authorList>
    </citation>
    <scope>NUCLEOTIDE SEQUENCE [LARGE SCALE GENOMIC DNA]</scope>
    <source>
        <strain evidence="5">cv. HL8</strain>
    </source>
</reference>
<keyword evidence="5" id="KW-1185">Reference proteome</keyword>
<name>A0AAW0JUU1_QUESU</name>
<dbReference type="EMBL" id="PKMF04000461">
    <property type="protein sequence ID" value="KAK7830490.1"/>
    <property type="molecule type" value="Genomic_DNA"/>
</dbReference>